<keyword evidence="5 7" id="KW-0548">Nucleotidyltransferase</keyword>
<organism evidence="8 9">
    <name type="scientific">Chitiniphilus eburneus</name>
    <dbReference type="NCBI Taxonomy" id="2571148"/>
    <lineage>
        <taxon>Bacteria</taxon>
        <taxon>Pseudomonadati</taxon>
        <taxon>Pseudomonadota</taxon>
        <taxon>Betaproteobacteria</taxon>
        <taxon>Neisseriales</taxon>
        <taxon>Chitinibacteraceae</taxon>
        <taxon>Chitiniphilus</taxon>
    </lineage>
</organism>
<evidence type="ECO:0000313" key="8">
    <source>
        <dbReference type="EMBL" id="TJZ73314.1"/>
    </source>
</evidence>
<gene>
    <name evidence="7" type="primary">ispD</name>
    <name evidence="8" type="ORF">FAZ21_10660</name>
</gene>
<dbReference type="EC" id="2.7.7.60" evidence="7"/>
<sequence length="269" mass="28824">MSAIALVPAAGNGSRMGGGQPKQYLPLADRPLIWHTLRALHAVPELERIVVVLSPDDTQWDQYDWSGFDRLRVLRVGGDTRAHSVLNGLEALRADYPASGEPAPAPARRLDRISISITLDAVPRDPAPVATLSQDGPWVLVHDAARPCIDPALVSGMIARLDNDPVGGILAVPVADTLKAARPGERIAHTQPRAGLWQAQTPQMFRLHALADALAASTGPDITDEASALERLGHAPALVMGSPWNIKVTYPQDLRLASLILAAHAERQD</sequence>
<proteinExistence type="inferred from homology"/>
<dbReference type="GO" id="GO:0050518">
    <property type="term" value="F:2-C-methyl-D-erythritol 4-phosphate cytidylyltransferase activity"/>
    <property type="evidence" value="ECO:0007669"/>
    <property type="project" value="UniProtKB-UniRule"/>
</dbReference>
<dbReference type="InterPro" id="IPR001228">
    <property type="entry name" value="IspD"/>
</dbReference>
<keyword evidence="4 7" id="KW-0808">Transferase</keyword>
<dbReference type="HAMAP" id="MF_00108">
    <property type="entry name" value="IspD"/>
    <property type="match status" value="1"/>
</dbReference>
<dbReference type="InterPro" id="IPR034683">
    <property type="entry name" value="IspD/TarI"/>
</dbReference>
<protein>
    <recommendedName>
        <fullName evidence="7">2-C-methyl-D-erythritol 4-phosphate cytidylyltransferase</fullName>
        <ecNumber evidence="7">2.7.7.60</ecNumber>
    </recommendedName>
    <alternativeName>
        <fullName evidence="7">4-diphosphocytidyl-2C-methyl-D-erythritol synthase</fullName>
    </alternativeName>
    <alternativeName>
        <fullName evidence="7">MEP cytidylyltransferase</fullName>
        <shortName evidence="7">MCT</shortName>
    </alternativeName>
</protein>
<evidence type="ECO:0000256" key="3">
    <source>
        <dbReference type="ARBA" id="ARBA00009789"/>
    </source>
</evidence>
<accession>A0A4U0QBV4</accession>
<evidence type="ECO:0000256" key="1">
    <source>
        <dbReference type="ARBA" id="ARBA00001282"/>
    </source>
</evidence>
<evidence type="ECO:0000256" key="4">
    <source>
        <dbReference type="ARBA" id="ARBA00022679"/>
    </source>
</evidence>
<evidence type="ECO:0000256" key="6">
    <source>
        <dbReference type="ARBA" id="ARBA00023229"/>
    </source>
</evidence>
<dbReference type="InterPro" id="IPR018294">
    <property type="entry name" value="ISPD_synthase_CS"/>
</dbReference>
<dbReference type="CDD" id="cd02516">
    <property type="entry name" value="CDP-ME_synthetase"/>
    <property type="match status" value="1"/>
</dbReference>
<feature type="site" description="Positions MEP for the nucleophilic attack" evidence="7">
    <location>
        <position position="247"/>
    </location>
</feature>
<dbReference type="PANTHER" id="PTHR32125:SF4">
    <property type="entry name" value="2-C-METHYL-D-ERYTHRITOL 4-PHOSPHATE CYTIDYLYLTRANSFERASE, CHLOROPLASTIC"/>
    <property type="match status" value="1"/>
</dbReference>
<comment type="caution">
    <text evidence="8">The sequence shown here is derived from an EMBL/GenBank/DDBJ whole genome shotgun (WGS) entry which is preliminary data.</text>
</comment>
<dbReference type="PANTHER" id="PTHR32125">
    <property type="entry name" value="2-C-METHYL-D-ERYTHRITOL 4-PHOSPHATE CYTIDYLYLTRANSFERASE, CHLOROPLASTIC"/>
    <property type="match status" value="1"/>
</dbReference>
<dbReference type="Pfam" id="PF01128">
    <property type="entry name" value="IspD"/>
    <property type="match status" value="2"/>
</dbReference>
<dbReference type="SUPFAM" id="SSF53448">
    <property type="entry name" value="Nucleotide-diphospho-sugar transferases"/>
    <property type="match status" value="1"/>
</dbReference>
<name>A0A4U0QBV4_9NEIS</name>
<evidence type="ECO:0000256" key="2">
    <source>
        <dbReference type="ARBA" id="ARBA00004787"/>
    </source>
</evidence>
<evidence type="ECO:0000256" key="5">
    <source>
        <dbReference type="ARBA" id="ARBA00022695"/>
    </source>
</evidence>
<evidence type="ECO:0000256" key="7">
    <source>
        <dbReference type="HAMAP-Rule" id="MF_00108"/>
    </source>
</evidence>
<feature type="site" description="Transition state stabilizer" evidence="7">
    <location>
        <position position="22"/>
    </location>
</feature>
<dbReference type="PROSITE" id="PS01295">
    <property type="entry name" value="ISPD"/>
    <property type="match status" value="1"/>
</dbReference>
<dbReference type="RefSeq" id="WP_136773430.1">
    <property type="nucleotide sequence ID" value="NZ_CP156074.1"/>
</dbReference>
<evidence type="ECO:0000313" key="9">
    <source>
        <dbReference type="Proteomes" id="UP000310016"/>
    </source>
</evidence>
<comment type="function">
    <text evidence="7">Catalyzes the formation of 4-diphosphocytidyl-2-C-methyl-D-erythritol from CTP and 2-C-methyl-D-erythritol 4-phosphate (MEP).</text>
</comment>
<dbReference type="InterPro" id="IPR029044">
    <property type="entry name" value="Nucleotide-diphossugar_trans"/>
</dbReference>
<keyword evidence="9" id="KW-1185">Reference proteome</keyword>
<dbReference type="AlphaFoldDB" id="A0A4U0QBV4"/>
<dbReference type="InterPro" id="IPR050088">
    <property type="entry name" value="IspD/TarI_cytidylyltransf_bact"/>
</dbReference>
<comment type="catalytic activity">
    <reaction evidence="1 7">
        <text>2-C-methyl-D-erythritol 4-phosphate + CTP + H(+) = 4-CDP-2-C-methyl-D-erythritol + diphosphate</text>
        <dbReference type="Rhea" id="RHEA:13429"/>
        <dbReference type="ChEBI" id="CHEBI:15378"/>
        <dbReference type="ChEBI" id="CHEBI:33019"/>
        <dbReference type="ChEBI" id="CHEBI:37563"/>
        <dbReference type="ChEBI" id="CHEBI:57823"/>
        <dbReference type="ChEBI" id="CHEBI:58262"/>
        <dbReference type="EC" id="2.7.7.60"/>
    </reaction>
</comment>
<dbReference type="UniPathway" id="UPA00056">
    <property type="reaction ID" value="UER00093"/>
</dbReference>
<dbReference type="EMBL" id="SUMF01000010">
    <property type="protein sequence ID" value="TJZ73314.1"/>
    <property type="molecule type" value="Genomic_DNA"/>
</dbReference>
<reference evidence="8 9" key="1">
    <citation type="submission" date="2019-04" db="EMBL/GenBank/DDBJ databases">
        <title>Chitiniphilus eburnea sp. nov., a novel chitinolytic bacterium isolated from aquaculture sludge.</title>
        <authorList>
            <person name="Sheng M."/>
        </authorList>
    </citation>
    <scope>NUCLEOTIDE SEQUENCE [LARGE SCALE GENOMIC DNA]</scope>
    <source>
        <strain evidence="8 9">HX-2-15</strain>
    </source>
</reference>
<feature type="site" description="Positions MEP for the nucleophilic attack" evidence="7">
    <location>
        <position position="193"/>
    </location>
</feature>
<keyword evidence="6 7" id="KW-0414">Isoprene biosynthesis</keyword>
<dbReference type="GO" id="GO:0019288">
    <property type="term" value="P:isopentenyl diphosphate biosynthetic process, methylerythritol 4-phosphate pathway"/>
    <property type="evidence" value="ECO:0007669"/>
    <property type="project" value="UniProtKB-UniRule"/>
</dbReference>
<dbReference type="Gene3D" id="3.90.550.10">
    <property type="entry name" value="Spore Coat Polysaccharide Biosynthesis Protein SpsA, Chain A"/>
    <property type="match status" value="1"/>
</dbReference>
<comment type="pathway">
    <text evidence="2 7">Isoprenoid biosynthesis; isopentenyl diphosphate biosynthesis via DXP pathway; isopentenyl diphosphate from 1-deoxy-D-xylulose 5-phosphate: step 2/6.</text>
</comment>
<dbReference type="OrthoDB" id="9806837at2"/>
<dbReference type="Proteomes" id="UP000310016">
    <property type="component" value="Unassembled WGS sequence"/>
</dbReference>
<comment type="similarity">
    <text evidence="3 7">Belongs to the IspD/TarI cytidylyltransferase family. IspD subfamily.</text>
</comment>
<feature type="site" description="Transition state stabilizer" evidence="7">
    <location>
        <position position="15"/>
    </location>
</feature>